<feature type="transmembrane region" description="Helical" evidence="1">
    <location>
        <begin position="207"/>
        <end position="226"/>
    </location>
</feature>
<proteinExistence type="predicted"/>
<keyword evidence="1" id="KW-0472">Membrane</keyword>
<feature type="transmembrane region" description="Helical" evidence="1">
    <location>
        <begin position="55"/>
        <end position="78"/>
    </location>
</feature>
<keyword evidence="1" id="KW-0812">Transmembrane</keyword>
<dbReference type="EMBL" id="SZQA01000013">
    <property type="protein sequence ID" value="TKK87958.1"/>
    <property type="molecule type" value="Genomic_DNA"/>
</dbReference>
<feature type="transmembrane region" description="Helical" evidence="1">
    <location>
        <begin position="90"/>
        <end position="109"/>
    </location>
</feature>
<feature type="transmembrane region" description="Helical" evidence="1">
    <location>
        <begin position="142"/>
        <end position="159"/>
    </location>
</feature>
<name>A0A4U3MEZ2_9ACTN</name>
<feature type="transmembrane region" description="Helical" evidence="1">
    <location>
        <begin position="12"/>
        <end position="35"/>
    </location>
</feature>
<organism evidence="2 3">
    <name type="scientific">Herbidospora galbida</name>
    <dbReference type="NCBI Taxonomy" id="2575442"/>
    <lineage>
        <taxon>Bacteria</taxon>
        <taxon>Bacillati</taxon>
        <taxon>Actinomycetota</taxon>
        <taxon>Actinomycetes</taxon>
        <taxon>Streptosporangiales</taxon>
        <taxon>Streptosporangiaceae</taxon>
        <taxon>Herbidospora</taxon>
    </lineage>
</organism>
<accession>A0A4U3MEZ2</accession>
<protein>
    <submittedName>
        <fullName evidence="2">Uncharacterized protein</fullName>
    </submittedName>
</protein>
<evidence type="ECO:0000256" key="1">
    <source>
        <dbReference type="SAM" id="Phobius"/>
    </source>
</evidence>
<dbReference type="AlphaFoldDB" id="A0A4U3MEZ2"/>
<reference evidence="2 3" key="1">
    <citation type="submission" date="2019-04" db="EMBL/GenBank/DDBJ databases">
        <title>Herbidospora sp. NEAU-GS14.nov., a novel actinomycete isolated from soil.</title>
        <authorList>
            <person name="Han L."/>
        </authorList>
    </citation>
    <scope>NUCLEOTIDE SEQUENCE [LARGE SCALE GENOMIC DNA]</scope>
    <source>
        <strain evidence="2 3">NEAU-GS14</strain>
    </source>
</reference>
<feature type="transmembrane region" description="Helical" evidence="1">
    <location>
        <begin position="238"/>
        <end position="255"/>
    </location>
</feature>
<keyword evidence="3" id="KW-1185">Reference proteome</keyword>
<feature type="transmembrane region" description="Helical" evidence="1">
    <location>
        <begin position="179"/>
        <end position="195"/>
    </location>
</feature>
<dbReference type="RefSeq" id="WP_170990953.1">
    <property type="nucleotide sequence ID" value="NZ_SZQA01000013.1"/>
</dbReference>
<evidence type="ECO:0000313" key="2">
    <source>
        <dbReference type="EMBL" id="TKK87958.1"/>
    </source>
</evidence>
<feature type="transmembrane region" description="Helical" evidence="1">
    <location>
        <begin position="276"/>
        <end position="294"/>
    </location>
</feature>
<comment type="caution">
    <text evidence="2">The sequence shown here is derived from an EMBL/GenBank/DDBJ whole genome shotgun (WGS) entry which is preliminary data.</text>
</comment>
<evidence type="ECO:0000313" key="3">
    <source>
        <dbReference type="Proteomes" id="UP000308705"/>
    </source>
</evidence>
<sequence>MSSDGLWRMVRIGVVGLLLAAAVAGLVFGDAWLWTAVQWSPPPFLEFYGVDEFDVATIVALLGAAVLKAAFVWSILRPPMRGPVTRREKALRLLLYAVVAYGLVGWLPMGLLPDAVVAVFLLVLWTAVDVLFLLVIRWRSRLLRATAGVLFTVELIGLANEVLDELDLPELGPRGYVDLVWFAAGAGVTVVTLAGQRRDGRWSGGTLVAGWSSLGVQALSFALYLLTGGRIPGPPLPVTVLMDAAEFVSLVWIAATAREMPADRRPMRPSPARRRLTRAATAIVAVVPLMALVHPEQTPHLTFSGWSTDCYDGRGFGDLNPAEREAAFLCRARSVEGGPPLFPDTLSDQGVLAYGRALCHARDRDEQEAILTRAGSEQPAGGADPSHLVYVCPEIVGKSQPDLLLTAEETEAADAAWLAEENARCRDPWPRTKGVVQASVKYFLFADGDPGYMVYDPDDETPGPTMEEAMDELFASDDAIVAADGSAALIGHVADVIDLCLTVKAFRTPPPKRTAGWDHVAEVPIVSRTGQLTVPEMSYDGVGAGAPIPNLAIEGEGRYRLRVYVRVRAGEEQHLVVVFPGTSKKRLKLR</sequence>
<gene>
    <name evidence="2" type="ORF">FDA94_15465</name>
</gene>
<feature type="transmembrane region" description="Helical" evidence="1">
    <location>
        <begin position="115"/>
        <end position="135"/>
    </location>
</feature>
<dbReference type="Proteomes" id="UP000308705">
    <property type="component" value="Unassembled WGS sequence"/>
</dbReference>
<keyword evidence="1" id="KW-1133">Transmembrane helix</keyword>